<evidence type="ECO:0000313" key="2">
    <source>
        <dbReference type="Proteomes" id="UP000515596"/>
    </source>
</evidence>
<protein>
    <submittedName>
        <fullName evidence="1">Uncharacterized protein</fullName>
    </submittedName>
</protein>
<reference evidence="1 2" key="1">
    <citation type="journal article" date="2020" name="Mol. Biol. Evol.">
        <title>Life and death of selfish genes: comparative genomics reveals the dynamic evolution of cytoplasmic incompatibility.</title>
        <authorList>
            <person name="Martinez J."/>
            <person name="Klasson L."/>
            <person name="Welch J."/>
            <person name="Jiggins F.M."/>
        </authorList>
    </citation>
    <scope>NUCLEOTIDE SEQUENCE [LARGE SCALE GENOMIC DNA]</scope>
    <source>
        <strain evidence="1">WNik</strain>
    </source>
</reference>
<dbReference type="NCBIfam" id="TIGR02697">
    <property type="entry name" value="WPE_wolbac"/>
    <property type="match status" value="1"/>
</dbReference>
<evidence type="ECO:0000313" key="1">
    <source>
        <dbReference type="EMBL" id="QMV47562.1"/>
    </source>
</evidence>
<dbReference type="EMBL" id="CP050530">
    <property type="protein sequence ID" value="QMV47562.1"/>
    <property type="molecule type" value="Genomic_DNA"/>
</dbReference>
<sequence length="74" mass="8169">MTLPSFVIPVPRHWDPEDLILTKWLHNKGWIPVSSTGMTLQGHWDDIILFSGFQTGMTAVLCHTAAVSLDPAAV</sequence>
<dbReference type="InterPro" id="IPR014070">
    <property type="entry name" value="WPE_wolbac"/>
</dbReference>
<name>A0A7G5CEC8_WOLPI</name>
<organism evidence="1 2">
    <name type="scientific">Wolbachia pipientis</name>
    <dbReference type="NCBI Taxonomy" id="955"/>
    <lineage>
        <taxon>Bacteria</taxon>
        <taxon>Pseudomonadati</taxon>
        <taxon>Pseudomonadota</taxon>
        <taxon>Alphaproteobacteria</taxon>
        <taxon>Rickettsiales</taxon>
        <taxon>Anaplasmataceae</taxon>
        <taxon>Wolbachieae</taxon>
        <taxon>Wolbachia</taxon>
    </lineage>
</organism>
<gene>
    <name evidence="1" type="ORF">HC356_04330</name>
</gene>
<dbReference type="Proteomes" id="UP000515596">
    <property type="component" value="Chromosome"/>
</dbReference>
<accession>A0A7G5CEC8</accession>
<dbReference type="AlphaFoldDB" id="A0A7G5CEC8"/>
<proteinExistence type="predicted"/>